<dbReference type="PANTHER" id="PTHR31061:SF24">
    <property type="entry name" value="LD22376P"/>
    <property type="match status" value="1"/>
</dbReference>
<dbReference type="AlphaFoldDB" id="A0A2P5DCP5"/>
<comment type="caution">
    <text evidence="2">The sequence shown here is derived from an EMBL/GenBank/DDBJ whole genome shotgun (WGS) entry which is preliminary data.</text>
</comment>
<dbReference type="PANTHER" id="PTHR31061">
    <property type="entry name" value="LD22376P"/>
    <property type="match status" value="1"/>
</dbReference>
<name>A0A2P5DCP5_PARAD</name>
<evidence type="ECO:0000313" key="3">
    <source>
        <dbReference type="Proteomes" id="UP000237105"/>
    </source>
</evidence>
<feature type="transmembrane region" description="Helical" evidence="1">
    <location>
        <begin position="21"/>
        <end position="46"/>
    </location>
</feature>
<proteinExistence type="predicted"/>
<evidence type="ECO:0000313" key="2">
    <source>
        <dbReference type="EMBL" id="PON71062.1"/>
    </source>
</evidence>
<sequence>MVNPSVLGFALDWFGIRVNKALYTFSYMCATAGAAGVFFVAIYVMVDVLGYKHAVAALDWIGKHSLMIYVLVACNMLPFLLQGLYWM</sequence>
<reference evidence="3" key="1">
    <citation type="submission" date="2016-06" db="EMBL/GenBank/DDBJ databases">
        <title>Parallel loss of symbiosis genes in relatives of nitrogen-fixing non-legume Parasponia.</title>
        <authorList>
            <person name="Van Velzen R."/>
            <person name="Holmer R."/>
            <person name="Bu F."/>
            <person name="Rutten L."/>
            <person name="Van Zeijl A."/>
            <person name="Liu W."/>
            <person name="Santuari L."/>
            <person name="Cao Q."/>
            <person name="Sharma T."/>
            <person name="Shen D."/>
            <person name="Roswanjaya Y."/>
            <person name="Wardhani T."/>
            <person name="Kalhor M.S."/>
            <person name="Jansen J."/>
            <person name="Van den Hoogen J."/>
            <person name="Gungor B."/>
            <person name="Hartog M."/>
            <person name="Hontelez J."/>
            <person name="Verver J."/>
            <person name="Yang W.-C."/>
            <person name="Schijlen E."/>
            <person name="Repin R."/>
            <person name="Schilthuizen M."/>
            <person name="Schranz E."/>
            <person name="Heidstra R."/>
            <person name="Miyata K."/>
            <person name="Fedorova E."/>
            <person name="Kohlen W."/>
            <person name="Bisseling T."/>
            <person name="Smit S."/>
            <person name="Geurts R."/>
        </authorList>
    </citation>
    <scope>NUCLEOTIDE SEQUENCE [LARGE SCALE GENOMIC DNA]</scope>
    <source>
        <strain evidence="3">cv. WU1-14</strain>
    </source>
</reference>
<feature type="transmembrane region" description="Helical" evidence="1">
    <location>
        <begin position="66"/>
        <end position="86"/>
    </location>
</feature>
<keyword evidence="3" id="KW-1185">Reference proteome</keyword>
<dbReference type="Proteomes" id="UP000237105">
    <property type="component" value="Unassembled WGS sequence"/>
</dbReference>
<protein>
    <submittedName>
        <fullName evidence="2">Uncharacterized protein</fullName>
    </submittedName>
</protein>
<keyword evidence="1" id="KW-1133">Transmembrane helix</keyword>
<keyword evidence="1" id="KW-0812">Transmembrane</keyword>
<dbReference type="EMBL" id="JXTB01000046">
    <property type="protein sequence ID" value="PON71062.1"/>
    <property type="molecule type" value="Genomic_DNA"/>
</dbReference>
<gene>
    <name evidence="2" type="ORF">PanWU01x14_075010</name>
</gene>
<keyword evidence="1" id="KW-0472">Membrane</keyword>
<dbReference type="OrthoDB" id="2149840at2759"/>
<accession>A0A2P5DCP5</accession>
<dbReference type="STRING" id="3476.A0A2P5DCP5"/>
<organism evidence="2 3">
    <name type="scientific">Parasponia andersonii</name>
    <name type="common">Sponia andersonii</name>
    <dbReference type="NCBI Taxonomy" id="3476"/>
    <lineage>
        <taxon>Eukaryota</taxon>
        <taxon>Viridiplantae</taxon>
        <taxon>Streptophyta</taxon>
        <taxon>Embryophyta</taxon>
        <taxon>Tracheophyta</taxon>
        <taxon>Spermatophyta</taxon>
        <taxon>Magnoliopsida</taxon>
        <taxon>eudicotyledons</taxon>
        <taxon>Gunneridae</taxon>
        <taxon>Pentapetalae</taxon>
        <taxon>rosids</taxon>
        <taxon>fabids</taxon>
        <taxon>Rosales</taxon>
        <taxon>Cannabaceae</taxon>
        <taxon>Parasponia</taxon>
    </lineage>
</organism>
<evidence type="ECO:0000256" key="1">
    <source>
        <dbReference type="SAM" id="Phobius"/>
    </source>
</evidence>